<keyword evidence="2" id="KW-0808">Transferase</keyword>
<sequence length="336" mass="38171">MKLSIVISAYNVEAYIAKTLRSVLDQTEQRFELIVVNDGSNDGTLEVIQETLRGNFQGEFKIISKKNGGVSDARNTGLLESSGDYILFLDGDDYIADYLVKSIYSVLKNQKPDVLCWGYDLVDERGLSLEKYFNKFEHILEKMDGIKTLEKIFLSRTLWICTGSAAFRKQLLESCPLFYTVGCTNGEDQEFTIKALSKASSVIFLNEVLAFYVQRKGSISTSGHLNKFDALDALKRACYYLEESHNAELIRIAALIKNQELTENFFNILDSCMVDTEIGSLLDEIDKRYPELIPGITKSLRSYSREKKKIWIKCVLYLISPNLYANTVILKRRISG</sequence>
<name>A0A1G5RPL1_9FIRM</name>
<dbReference type="Gene3D" id="3.90.550.10">
    <property type="entry name" value="Spore Coat Polysaccharide Biosynthesis Protein SpsA, Chain A"/>
    <property type="match status" value="1"/>
</dbReference>
<dbReference type="GO" id="GO:0016758">
    <property type="term" value="F:hexosyltransferase activity"/>
    <property type="evidence" value="ECO:0007669"/>
    <property type="project" value="UniProtKB-ARBA"/>
</dbReference>
<dbReference type="OrthoDB" id="1640114at2"/>
<dbReference type="STRING" id="1120920.SAMN03080599_00055"/>
<proteinExistence type="predicted"/>
<evidence type="ECO:0000313" key="2">
    <source>
        <dbReference type="EMBL" id="SCZ76075.1"/>
    </source>
</evidence>
<dbReference type="SUPFAM" id="SSF53448">
    <property type="entry name" value="Nucleotide-diphospho-sugar transferases"/>
    <property type="match status" value="1"/>
</dbReference>
<dbReference type="AlphaFoldDB" id="A0A1G5RPL1"/>
<evidence type="ECO:0000313" key="3">
    <source>
        <dbReference type="Proteomes" id="UP000199208"/>
    </source>
</evidence>
<dbReference type="Proteomes" id="UP000199208">
    <property type="component" value="Unassembled WGS sequence"/>
</dbReference>
<protein>
    <submittedName>
        <fullName evidence="2">Glycosyltransferase involved in cell wall bisynthesis</fullName>
    </submittedName>
</protein>
<dbReference type="RefSeq" id="WP_092588888.1">
    <property type="nucleotide sequence ID" value="NZ_FMWL01000001.1"/>
</dbReference>
<reference evidence="2 3" key="1">
    <citation type="submission" date="2016-10" db="EMBL/GenBank/DDBJ databases">
        <authorList>
            <person name="de Groot N.N."/>
        </authorList>
    </citation>
    <scope>NUCLEOTIDE SEQUENCE [LARGE SCALE GENOMIC DNA]</scope>
    <source>
        <strain evidence="2 3">DSM 2784</strain>
    </source>
</reference>
<dbReference type="PANTHER" id="PTHR22916">
    <property type="entry name" value="GLYCOSYLTRANSFERASE"/>
    <property type="match status" value="1"/>
</dbReference>
<dbReference type="Pfam" id="PF00535">
    <property type="entry name" value="Glycos_transf_2"/>
    <property type="match status" value="1"/>
</dbReference>
<feature type="domain" description="Glycosyltransferase 2-like" evidence="1">
    <location>
        <begin position="4"/>
        <end position="171"/>
    </location>
</feature>
<organism evidence="2 3">
    <name type="scientific">Acidaminobacter hydrogenoformans DSM 2784</name>
    <dbReference type="NCBI Taxonomy" id="1120920"/>
    <lineage>
        <taxon>Bacteria</taxon>
        <taxon>Bacillati</taxon>
        <taxon>Bacillota</taxon>
        <taxon>Clostridia</taxon>
        <taxon>Peptostreptococcales</taxon>
        <taxon>Acidaminobacteraceae</taxon>
        <taxon>Acidaminobacter</taxon>
    </lineage>
</organism>
<keyword evidence="3" id="KW-1185">Reference proteome</keyword>
<dbReference type="InterPro" id="IPR029044">
    <property type="entry name" value="Nucleotide-diphossugar_trans"/>
</dbReference>
<dbReference type="InterPro" id="IPR001173">
    <property type="entry name" value="Glyco_trans_2-like"/>
</dbReference>
<dbReference type="PANTHER" id="PTHR22916:SF3">
    <property type="entry name" value="UDP-GLCNAC:BETAGAL BETA-1,3-N-ACETYLGLUCOSAMINYLTRANSFERASE-LIKE PROTEIN 1"/>
    <property type="match status" value="1"/>
</dbReference>
<accession>A0A1G5RPL1</accession>
<gene>
    <name evidence="2" type="ORF">SAMN03080599_00055</name>
</gene>
<evidence type="ECO:0000259" key="1">
    <source>
        <dbReference type="Pfam" id="PF00535"/>
    </source>
</evidence>
<dbReference type="EMBL" id="FMWL01000001">
    <property type="protein sequence ID" value="SCZ76075.1"/>
    <property type="molecule type" value="Genomic_DNA"/>
</dbReference>